<dbReference type="InterPro" id="IPR000531">
    <property type="entry name" value="Beta-barrel_TonB"/>
</dbReference>
<keyword evidence="3 11" id="KW-1134">Transmembrane beta strand</keyword>
<evidence type="ECO:0000313" key="17">
    <source>
        <dbReference type="Proteomes" id="UP001445732"/>
    </source>
</evidence>
<comment type="subcellular location">
    <subcellularLocation>
        <location evidence="1 11">Cell outer membrane</location>
        <topology evidence="1 11">Multi-pass membrane protein</topology>
    </subcellularLocation>
</comment>
<keyword evidence="17" id="KW-1185">Reference proteome</keyword>
<dbReference type="PANTHER" id="PTHR32552:SF81">
    <property type="entry name" value="TONB-DEPENDENT OUTER MEMBRANE RECEPTOR"/>
    <property type="match status" value="1"/>
</dbReference>
<evidence type="ECO:0000256" key="8">
    <source>
        <dbReference type="ARBA" id="ARBA00023077"/>
    </source>
</evidence>
<evidence type="ECO:0000256" key="2">
    <source>
        <dbReference type="ARBA" id="ARBA00022448"/>
    </source>
</evidence>
<feature type="chain" id="PRO_5045492934" evidence="13">
    <location>
        <begin position="21"/>
        <end position="780"/>
    </location>
</feature>
<keyword evidence="9 11" id="KW-0472">Membrane</keyword>
<evidence type="ECO:0000259" key="15">
    <source>
        <dbReference type="Pfam" id="PF07715"/>
    </source>
</evidence>
<evidence type="ECO:0000259" key="14">
    <source>
        <dbReference type="Pfam" id="PF00593"/>
    </source>
</evidence>
<keyword evidence="7" id="KW-0406">Ion transport</keyword>
<comment type="similarity">
    <text evidence="11 12">Belongs to the TonB-dependent receptor family.</text>
</comment>
<dbReference type="SUPFAM" id="SSF56935">
    <property type="entry name" value="Porins"/>
    <property type="match status" value="1"/>
</dbReference>
<accession>A0ABV1NRJ2</accession>
<gene>
    <name evidence="16" type="ORF">ABN401_13710</name>
</gene>
<dbReference type="EMBL" id="JBEGDD010000012">
    <property type="protein sequence ID" value="MEQ7156272.1"/>
    <property type="molecule type" value="Genomic_DNA"/>
</dbReference>
<feature type="domain" description="TonB-dependent receptor plug" evidence="15">
    <location>
        <begin position="46"/>
        <end position="150"/>
    </location>
</feature>
<dbReference type="Gene3D" id="2.40.170.20">
    <property type="entry name" value="TonB-dependent receptor, beta-barrel domain"/>
    <property type="match status" value="1"/>
</dbReference>
<evidence type="ECO:0000256" key="10">
    <source>
        <dbReference type="ARBA" id="ARBA00023237"/>
    </source>
</evidence>
<proteinExistence type="inferred from homology"/>
<evidence type="ECO:0000256" key="7">
    <source>
        <dbReference type="ARBA" id="ARBA00023065"/>
    </source>
</evidence>
<sequence>MILAGVAFAALASVAAPASAQDAPGGQEASAVEDIVVTARRREEALQDVPIAVTAFTEEALQNQQIEDLIDVARYTPGVQIQQAFGRDGDRPVIRGASNILTGDGKVGIFLDGVPWFGDFSTLDLDLAQRVEVIRGPQSAVYGRGTLSGAINVVTRRPGDDYSGRMNFTVGSDERLDISGVISGPITSNLGGMFGFSSNEVEGQYQNTVGLRERLGSQKTRGFYGGLFFEAGDVDASIRYFRNDDRDSHFPISLLPAAANNCFLTTRPYYCGEIPVPTSYALNTDQILVPGIVREGERWVADVNWDIAGSGYVLSYLGGQNDVYESAGYDGTYDARDFFVLGAGCPFIPIANRFCPRSAFYDTSASDRSTQTHELRLSSPGDNRFRWSLGYYTAEDELTPLAKYLEVTEVGFDVLGAINLVETEAWFASADFDFTEDLTLTLEVRHQEDQITSTNQTYVASQYFGPEVFARVRSPNPNAVVGTPGTRNTSFDATLPRVTLTWEPSPELTLYAQYAQGNSPGGFNDPAAPITTYEEETLTNYEIGAKTRMFGFDYLNASLFFNSYEDQVLTNTFVALTAIQSYRANIGETELKGLELEGGYSLTDNIRARFTYSYIDAEIVEGVDGDQAVLLLGRTCILGTANNLDGPGCRAAGDISGKEPPLVSRHLGSAGIRWDGDTMDNGWNLFASADLTYRGEFFEQVHNNITIPASTRVDLQVGVQNDNLRLSIWGKNVGDDDAPVGVLRYVDFIAPNGPAGVRPRAFGVTPGELSSYGVTLSARF</sequence>
<reference evidence="16 17" key="1">
    <citation type="submission" date="2024-06" db="EMBL/GenBank/DDBJ databases">
        <title>Brevundimonas sp. C11.</title>
        <authorList>
            <person name="Maltman C."/>
        </authorList>
    </citation>
    <scope>NUCLEOTIDE SEQUENCE [LARGE SCALE GENOMIC DNA]</scope>
    <source>
        <strain evidence="16 17">C11</strain>
    </source>
</reference>
<dbReference type="Proteomes" id="UP001445732">
    <property type="component" value="Unassembled WGS sequence"/>
</dbReference>
<keyword evidence="6" id="KW-0408">Iron</keyword>
<keyword evidence="8 12" id="KW-0798">TonB box</keyword>
<dbReference type="Pfam" id="PF00593">
    <property type="entry name" value="TonB_dep_Rec_b-barrel"/>
    <property type="match status" value="1"/>
</dbReference>
<keyword evidence="5 11" id="KW-0812">Transmembrane</keyword>
<keyword evidence="10 11" id="KW-0998">Cell outer membrane</keyword>
<evidence type="ECO:0000313" key="16">
    <source>
        <dbReference type="EMBL" id="MEQ7156272.1"/>
    </source>
</evidence>
<evidence type="ECO:0000256" key="1">
    <source>
        <dbReference type="ARBA" id="ARBA00004571"/>
    </source>
</evidence>
<protein>
    <submittedName>
        <fullName evidence="16">TonB-dependent receptor</fullName>
    </submittedName>
</protein>
<dbReference type="RefSeq" id="WP_349685422.1">
    <property type="nucleotide sequence ID" value="NZ_JBEGDD010000012.1"/>
</dbReference>
<name>A0ABV1NRJ2_9CAUL</name>
<organism evidence="16 17">
    <name type="scientific">Brevundimonas aurifodinae</name>
    <dbReference type="NCBI Taxonomy" id="1508312"/>
    <lineage>
        <taxon>Bacteria</taxon>
        <taxon>Pseudomonadati</taxon>
        <taxon>Pseudomonadota</taxon>
        <taxon>Alphaproteobacteria</taxon>
        <taxon>Caulobacterales</taxon>
        <taxon>Caulobacteraceae</taxon>
        <taxon>Brevundimonas</taxon>
    </lineage>
</organism>
<evidence type="ECO:0000256" key="3">
    <source>
        <dbReference type="ARBA" id="ARBA00022452"/>
    </source>
</evidence>
<evidence type="ECO:0000256" key="13">
    <source>
        <dbReference type="SAM" id="SignalP"/>
    </source>
</evidence>
<dbReference type="PANTHER" id="PTHR32552">
    <property type="entry name" value="FERRICHROME IRON RECEPTOR-RELATED"/>
    <property type="match status" value="1"/>
</dbReference>
<keyword evidence="16" id="KW-0675">Receptor</keyword>
<keyword evidence="2 11" id="KW-0813">Transport</keyword>
<evidence type="ECO:0000256" key="9">
    <source>
        <dbReference type="ARBA" id="ARBA00023136"/>
    </source>
</evidence>
<evidence type="ECO:0000256" key="5">
    <source>
        <dbReference type="ARBA" id="ARBA00022692"/>
    </source>
</evidence>
<evidence type="ECO:0000256" key="6">
    <source>
        <dbReference type="ARBA" id="ARBA00023004"/>
    </source>
</evidence>
<keyword evidence="4" id="KW-0410">Iron transport</keyword>
<dbReference type="Pfam" id="PF07715">
    <property type="entry name" value="Plug"/>
    <property type="match status" value="1"/>
</dbReference>
<evidence type="ECO:0000256" key="4">
    <source>
        <dbReference type="ARBA" id="ARBA00022496"/>
    </source>
</evidence>
<dbReference type="CDD" id="cd01347">
    <property type="entry name" value="ligand_gated_channel"/>
    <property type="match status" value="1"/>
</dbReference>
<evidence type="ECO:0000256" key="11">
    <source>
        <dbReference type="PROSITE-ProRule" id="PRU01360"/>
    </source>
</evidence>
<keyword evidence="13" id="KW-0732">Signal</keyword>
<dbReference type="PROSITE" id="PS52016">
    <property type="entry name" value="TONB_DEPENDENT_REC_3"/>
    <property type="match status" value="1"/>
</dbReference>
<feature type="domain" description="TonB-dependent receptor-like beta-barrel" evidence="14">
    <location>
        <begin position="301"/>
        <end position="733"/>
    </location>
</feature>
<comment type="caution">
    <text evidence="16">The sequence shown here is derived from an EMBL/GenBank/DDBJ whole genome shotgun (WGS) entry which is preliminary data.</text>
</comment>
<dbReference type="InterPro" id="IPR036942">
    <property type="entry name" value="Beta-barrel_TonB_sf"/>
</dbReference>
<feature type="signal peptide" evidence="13">
    <location>
        <begin position="1"/>
        <end position="20"/>
    </location>
</feature>
<evidence type="ECO:0000256" key="12">
    <source>
        <dbReference type="RuleBase" id="RU003357"/>
    </source>
</evidence>
<dbReference type="InterPro" id="IPR039426">
    <property type="entry name" value="TonB-dep_rcpt-like"/>
</dbReference>
<dbReference type="InterPro" id="IPR012910">
    <property type="entry name" value="Plug_dom"/>
</dbReference>